<evidence type="ECO:0000256" key="1">
    <source>
        <dbReference type="PROSITE-ProRule" id="PRU00047"/>
    </source>
</evidence>
<keyword evidence="4" id="KW-1185">Reference proteome</keyword>
<feature type="domain" description="CCHC-type" evidence="2">
    <location>
        <begin position="304"/>
        <end position="319"/>
    </location>
</feature>
<keyword evidence="1" id="KW-0479">Metal-binding</keyword>
<dbReference type="SMART" id="SM00343">
    <property type="entry name" value="ZnF_C2HC"/>
    <property type="match status" value="1"/>
</dbReference>
<dbReference type="Proteomes" id="UP001141552">
    <property type="component" value="Unassembled WGS sequence"/>
</dbReference>
<evidence type="ECO:0000259" key="2">
    <source>
        <dbReference type="PROSITE" id="PS50158"/>
    </source>
</evidence>
<dbReference type="GO" id="GO:0008270">
    <property type="term" value="F:zinc ion binding"/>
    <property type="evidence" value="ECO:0007669"/>
    <property type="project" value="UniProtKB-KW"/>
</dbReference>
<dbReference type="InterPro" id="IPR036875">
    <property type="entry name" value="Znf_CCHC_sf"/>
</dbReference>
<sequence length="454" mass="49607">MSTSPSTPSSSSNASGVTLPTPPSSTVLDIHRVVKIQLDLSNYLLWKSIFLNALRAHQLDGHVTGTTPCPSIVLSDSTTPNPLHTHWCQMDSMVITWIYSTISTDVLAQIYDADGLDTAQDIWNAIHSLYVDDASANQNQLKLRFHNLKKTNQTMHFVLNGLPAEYDSIVNPLLAQKPLPNFPHVRSLLLAFESRVNSRALPDSSPVPAAPMAMVAATTSVPSTSTASLAPNPTSEQAALVAQNNDRNVFYRNSFHGRGRGRGCCGGGFRGYSPRPDSYVPRSDYYSRPAPSHPGILGAAPILCQYCGVSGHIARSCPNLVQQSLSAVTLRDNACTTTKAIISTTIAFPLRCYDRRLASHRTALLFLVASTPSRPELDCMTRVNHQCLEPLPANSPRIAARYNCPHLVSFPLRAFTAHMPRAIIVDSTKLITKERDQKTVTLKTLKSNVRTDNL</sequence>
<dbReference type="AlphaFoldDB" id="A0A9Q0JC06"/>
<dbReference type="Pfam" id="PF00098">
    <property type="entry name" value="zf-CCHC"/>
    <property type="match status" value="1"/>
</dbReference>
<evidence type="ECO:0000313" key="4">
    <source>
        <dbReference type="Proteomes" id="UP001141552"/>
    </source>
</evidence>
<dbReference type="EMBL" id="JAKUCV010004269">
    <property type="protein sequence ID" value="KAJ4835918.1"/>
    <property type="molecule type" value="Genomic_DNA"/>
</dbReference>
<protein>
    <recommendedName>
        <fullName evidence="2">CCHC-type domain-containing protein</fullName>
    </recommendedName>
</protein>
<gene>
    <name evidence="3" type="ORF">Tsubulata_026514</name>
</gene>
<dbReference type="GO" id="GO:0003676">
    <property type="term" value="F:nucleic acid binding"/>
    <property type="evidence" value="ECO:0007669"/>
    <property type="project" value="InterPro"/>
</dbReference>
<dbReference type="PROSITE" id="PS50158">
    <property type="entry name" value="ZF_CCHC"/>
    <property type="match status" value="1"/>
</dbReference>
<dbReference type="PANTHER" id="PTHR47481">
    <property type="match status" value="1"/>
</dbReference>
<dbReference type="OrthoDB" id="851583at2759"/>
<keyword evidence="1" id="KW-0863">Zinc-finger</keyword>
<dbReference type="InterPro" id="IPR001878">
    <property type="entry name" value="Znf_CCHC"/>
</dbReference>
<reference evidence="3" key="1">
    <citation type="submission" date="2022-02" db="EMBL/GenBank/DDBJ databases">
        <authorList>
            <person name="Henning P.M."/>
            <person name="McCubbin A.G."/>
            <person name="Shore J.S."/>
        </authorList>
    </citation>
    <scope>NUCLEOTIDE SEQUENCE</scope>
    <source>
        <strain evidence="3">F60SS</strain>
        <tissue evidence="3">Leaves</tissue>
    </source>
</reference>
<proteinExistence type="predicted"/>
<evidence type="ECO:0000313" key="3">
    <source>
        <dbReference type="EMBL" id="KAJ4835918.1"/>
    </source>
</evidence>
<keyword evidence="1" id="KW-0862">Zinc</keyword>
<accession>A0A9Q0JC06</accession>
<reference evidence="3" key="2">
    <citation type="journal article" date="2023" name="Plants (Basel)">
        <title>Annotation of the Turnera subulata (Passifloraceae) Draft Genome Reveals the S-Locus Evolved after the Divergence of Turneroideae from Passifloroideae in a Stepwise Manner.</title>
        <authorList>
            <person name="Henning P.M."/>
            <person name="Roalson E.H."/>
            <person name="Mir W."/>
            <person name="McCubbin A.G."/>
            <person name="Shore J.S."/>
        </authorList>
    </citation>
    <scope>NUCLEOTIDE SEQUENCE</scope>
    <source>
        <strain evidence="3">F60SS</strain>
    </source>
</reference>
<name>A0A9Q0JC06_9ROSI</name>
<dbReference type="SUPFAM" id="SSF57756">
    <property type="entry name" value="Retrovirus zinc finger-like domains"/>
    <property type="match status" value="1"/>
</dbReference>
<organism evidence="3 4">
    <name type="scientific">Turnera subulata</name>
    <dbReference type="NCBI Taxonomy" id="218843"/>
    <lineage>
        <taxon>Eukaryota</taxon>
        <taxon>Viridiplantae</taxon>
        <taxon>Streptophyta</taxon>
        <taxon>Embryophyta</taxon>
        <taxon>Tracheophyta</taxon>
        <taxon>Spermatophyta</taxon>
        <taxon>Magnoliopsida</taxon>
        <taxon>eudicotyledons</taxon>
        <taxon>Gunneridae</taxon>
        <taxon>Pentapetalae</taxon>
        <taxon>rosids</taxon>
        <taxon>fabids</taxon>
        <taxon>Malpighiales</taxon>
        <taxon>Passifloraceae</taxon>
        <taxon>Turnera</taxon>
    </lineage>
</organism>
<comment type="caution">
    <text evidence="3">The sequence shown here is derived from an EMBL/GenBank/DDBJ whole genome shotgun (WGS) entry which is preliminary data.</text>
</comment>
<dbReference type="PANTHER" id="PTHR47481:SF29">
    <property type="entry name" value="RETROTRANSPOSON GAG DOMAIN-CONTAINING PROTEIN"/>
    <property type="match status" value="1"/>
</dbReference>